<dbReference type="Proteomes" id="UP000251891">
    <property type="component" value="Unassembled WGS sequence"/>
</dbReference>
<keyword evidence="3" id="KW-0547">Nucleotide-binding</keyword>
<dbReference type="Pfam" id="PF13581">
    <property type="entry name" value="HATPase_c_2"/>
    <property type="match status" value="1"/>
</dbReference>
<feature type="domain" description="Histidine kinase/HSP90-like ATPase" evidence="2">
    <location>
        <begin position="15"/>
        <end position="116"/>
    </location>
</feature>
<dbReference type="PANTHER" id="PTHR35526">
    <property type="entry name" value="ANTI-SIGMA-F FACTOR RSBW-RELATED"/>
    <property type="match status" value="1"/>
</dbReference>
<dbReference type="AlphaFoldDB" id="A0A365GVB8"/>
<dbReference type="InterPro" id="IPR036890">
    <property type="entry name" value="HATPase_C_sf"/>
</dbReference>
<dbReference type="PANTHER" id="PTHR35526:SF3">
    <property type="entry name" value="ANTI-SIGMA-F FACTOR RSBW"/>
    <property type="match status" value="1"/>
</dbReference>
<dbReference type="InterPro" id="IPR003594">
    <property type="entry name" value="HATPase_dom"/>
</dbReference>
<protein>
    <submittedName>
        <fullName evidence="3">ATP-binding protein</fullName>
    </submittedName>
</protein>
<evidence type="ECO:0000259" key="2">
    <source>
        <dbReference type="Pfam" id="PF13581"/>
    </source>
</evidence>
<dbReference type="Gene3D" id="3.30.565.10">
    <property type="entry name" value="Histidine kinase-like ATPase, C-terminal domain"/>
    <property type="match status" value="1"/>
</dbReference>
<comment type="caution">
    <text evidence="3">The sequence shown here is derived from an EMBL/GenBank/DDBJ whole genome shotgun (WGS) entry which is preliminary data.</text>
</comment>
<dbReference type="EMBL" id="QLYX01000025">
    <property type="protein sequence ID" value="RAY10746.1"/>
    <property type="molecule type" value="Genomic_DNA"/>
</dbReference>
<name>A0A365GVB8_9ACTN</name>
<keyword evidence="4" id="KW-1185">Reference proteome</keyword>
<dbReference type="GO" id="GO:0004674">
    <property type="term" value="F:protein serine/threonine kinase activity"/>
    <property type="evidence" value="ECO:0007669"/>
    <property type="project" value="UniProtKB-KW"/>
</dbReference>
<proteinExistence type="predicted"/>
<dbReference type="SUPFAM" id="SSF55874">
    <property type="entry name" value="ATPase domain of HSP90 chaperone/DNA topoisomerase II/histidine kinase"/>
    <property type="match status" value="1"/>
</dbReference>
<reference evidence="3 4" key="1">
    <citation type="submission" date="2018-06" db="EMBL/GenBank/DDBJ databases">
        <title>Actinomadura craniellae sp. nov. isolated from marine sponge Craniella sp.</title>
        <authorList>
            <person name="Li L."/>
            <person name="Xu Q.H."/>
            <person name="Lin H.W."/>
            <person name="Lu Y.H."/>
        </authorList>
    </citation>
    <scope>NUCLEOTIDE SEQUENCE [LARGE SCALE GENOMIC DNA]</scope>
    <source>
        <strain evidence="3 4">LHW63021</strain>
    </source>
</reference>
<organism evidence="3 4">
    <name type="scientific">Actinomadura craniellae</name>
    <dbReference type="NCBI Taxonomy" id="2231787"/>
    <lineage>
        <taxon>Bacteria</taxon>
        <taxon>Bacillati</taxon>
        <taxon>Actinomycetota</taxon>
        <taxon>Actinomycetes</taxon>
        <taxon>Streptosporangiales</taxon>
        <taxon>Thermomonosporaceae</taxon>
        <taxon>Actinomadura</taxon>
    </lineage>
</organism>
<keyword evidence="1" id="KW-0808">Transferase</keyword>
<dbReference type="GO" id="GO:0005524">
    <property type="term" value="F:ATP binding"/>
    <property type="evidence" value="ECO:0007669"/>
    <property type="project" value="UniProtKB-KW"/>
</dbReference>
<gene>
    <name evidence="3" type="ORF">DPM19_33665</name>
</gene>
<evidence type="ECO:0000313" key="3">
    <source>
        <dbReference type="EMBL" id="RAY10746.1"/>
    </source>
</evidence>
<sequence>MTDPRRSPHTHRRRFPGTFEQVSAARRFIAAHLNGCPRLDDVLLMIGEIAANAVEHTDTGNNGSFEVTLLHDATGWLRIEVRDDGSPVRPQICPLGHVEDRESGYGLQIVDTLSDNWGHKDELRGHFVFFEVAWDSET</sequence>
<dbReference type="CDD" id="cd16936">
    <property type="entry name" value="HATPase_RsbW-like"/>
    <property type="match status" value="1"/>
</dbReference>
<evidence type="ECO:0000313" key="4">
    <source>
        <dbReference type="Proteomes" id="UP000251891"/>
    </source>
</evidence>
<keyword evidence="1" id="KW-0418">Kinase</keyword>
<keyword evidence="3" id="KW-0067">ATP-binding</keyword>
<dbReference type="RefSeq" id="WP_111872156.1">
    <property type="nucleotide sequence ID" value="NZ_QLYX01000025.1"/>
</dbReference>
<evidence type="ECO:0000256" key="1">
    <source>
        <dbReference type="ARBA" id="ARBA00022527"/>
    </source>
</evidence>
<keyword evidence="1" id="KW-0723">Serine/threonine-protein kinase</keyword>
<accession>A0A365GVB8</accession>
<dbReference type="InterPro" id="IPR050267">
    <property type="entry name" value="Anti-sigma-factor_SerPK"/>
</dbReference>